<dbReference type="KEGG" id="rher:EHE19_001530"/>
<dbReference type="OrthoDB" id="2629242at2"/>
<protein>
    <submittedName>
        <fullName evidence="1">Uncharacterized protein</fullName>
    </submittedName>
</protein>
<reference evidence="1 2" key="1">
    <citation type="submission" date="2020-09" db="EMBL/GenBank/DDBJ databases">
        <title>Characterization and genome sequencing of Ruminiclostridium sp. nov. MA18.</title>
        <authorList>
            <person name="Rettenmaier R."/>
            <person name="Kowollik M.-L."/>
            <person name="Liebl W."/>
            <person name="Zverlov V."/>
        </authorList>
    </citation>
    <scope>NUCLEOTIDE SEQUENCE [LARGE SCALE GENOMIC DNA]</scope>
    <source>
        <strain evidence="1 2">MA18</strain>
    </source>
</reference>
<dbReference type="AlphaFoldDB" id="A0A4U7J9A9"/>
<dbReference type="EMBL" id="CP061336">
    <property type="protein sequence ID" value="QNU68699.1"/>
    <property type="molecule type" value="Genomic_DNA"/>
</dbReference>
<organism evidence="1 2">
    <name type="scientific">Ruminiclostridium herbifermentans</name>
    <dbReference type="NCBI Taxonomy" id="2488810"/>
    <lineage>
        <taxon>Bacteria</taxon>
        <taxon>Bacillati</taxon>
        <taxon>Bacillota</taxon>
        <taxon>Clostridia</taxon>
        <taxon>Eubacteriales</taxon>
        <taxon>Oscillospiraceae</taxon>
        <taxon>Ruminiclostridium</taxon>
    </lineage>
</organism>
<gene>
    <name evidence="1" type="ORF">EHE19_001530</name>
</gene>
<evidence type="ECO:0000313" key="1">
    <source>
        <dbReference type="EMBL" id="QNU68699.1"/>
    </source>
</evidence>
<dbReference type="Proteomes" id="UP000306409">
    <property type="component" value="Chromosome"/>
</dbReference>
<sequence length="108" mass="12467">MSIATKKLKYEMDLKREQAEKAEFANAVIRGEYIRKEDVTAELQRFFVILKRSMFGFSRKIANELSGIVDSIEARRIEKMITELTSDALEQLSIDGVYTATKKKKEKT</sequence>
<keyword evidence="2" id="KW-1185">Reference proteome</keyword>
<accession>A0A4U7J9A9</accession>
<proteinExistence type="predicted"/>
<name>A0A4U7J9A9_9FIRM</name>
<evidence type="ECO:0000313" key="2">
    <source>
        <dbReference type="Proteomes" id="UP000306409"/>
    </source>
</evidence>